<accession>A0A0G2A4U8</accession>
<evidence type="ECO:0000256" key="5">
    <source>
        <dbReference type="ARBA" id="ARBA00022741"/>
    </source>
</evidence>
<evidence type="ECO:0000313" key="11">
    <source>
        <dbReference type="EMBL" id="KKW35932.1"/>
    </source>
</evidence>
<evidence type="ECO:0000256" key="10">
    <source>
        <dbReference type="HAMAP-Rule" id="MF_00177"/>
    </source>
</evidence>
<dbReference type="NCBIfam" id="TIGR00467">
    <property type="entry name" value="lysS_arch"/>
    <property type="match status" value="1"/>
</dbReference>
<comment type="similarity">
    <text evidence="2 10">Belongs to the class-I aminoacyl-tRNA synthetase family.</text>
</comment>
<reference evidence="11 12" key="1">
    <citation type="journal article" date="2015" name="Nature">
        <title>rRNA introns, odd ribosomes, and small enigmatic genomes across a large radiation of phyla.</title>
        <authorList>
            <person name="Brown C.T."/>
            <person name="Hug L.A."/>
            <person name="Thomas B.C."/>
            <person name="Sharon I."/>
            <person name="Castelle C.J."/>
            <person name="Singh A."/>
            <person name="Wilkins M.J."/>
            <person name="Williams K.H."/>
            <person name="Banfield J.F."/>
        </authorList>
    </citation>
    <scope>NUCLEOTIDE SEQUENCE [LARGE SCALE GENOMIC DNA]</scope>
</reference>
<comment type="caution">
    <text evidence="10">Lacks conserved residue(s) required for the propagation of feature annotation.</text>
</comment>
<evidence type="ECO:0000256" key="9">
    <source>
        <dbReference type="ARBA" id="ARBA00048573"/>
    </source>
</evidence>
<dbReference type="HAMAP" id="MF_00177">
    <property type="entry name" value="Lys_tRNA_synth_class1"/>
    <property type="match status" value="1"/>
</dbReference>
<evidence type="ECO:0000256" key="7">
    <source>
        <dbReference type="ARBA" id="ARBA00022917"/>
    </source>
</evidence>
<keyword evidence="7 10" id="KW-0648">Protein biosynthesis</keyword>
<keyword evidence="3 10" id="KW-0963">Cytoplasm</keyword>
<evidence type="ECO:0000256" key="6">
    <source>
        <dbReference type="ARBA" id="ARBA00022840"/>
    </source>
</evidence>
<protein>
    <recommendedName>
        <fullName evidence="10">Lysine--tRNA ligase</fullName>
        <ecNumber evidence="10">6.1.1.6</ecNumber>
    </recommendedName>
    <alternativeName>
        <fullName evidence="10">Lysyl-tRNA synthetase</fullName>
        <shortName evidence="10">LysRS</shortName>
    </alternativeName>
</protein>
<dbReference type="SUPFAM" id="SSF52374">
    <property type="entry name" value="Nucleotidylyl transferase"/>
    <property type="match status" value="1"/>
</dbReference>
<comment type="subcellular location">
    <subcellularLocation>
        <location evidence="1 10">Cytoplasm</location>
    </subcellularLocation>
</comment>
<dbReference type="InterPro" id="IPR008925">
    <property type="entry name" value="aa_tRNA-synth_I_cd-bd_sf"/>
</dbReference>
<dbReference type="EC" id="6.1.1.6" evidence="10"/>
<gene>
    <name evidence="10" type="primary">lysS</name>
    <name evidence="11" type="ORF">UY83_C0002G0089</name>
</gene>
<name>A0A0G2A4U8_9BACT</name>
<dbReference type="GO" id="GO:0000049">
    <property type="term" value="F:tRNA binding"/>
    <property type="evidence" value="ECO:0007669"/>
    <property type="project" value="InterPro"/>
</dbReference>
<dbReference type="Gene3D" id="3.40.50.620">
    <property type="entry name" value="HUPs"/>
    <property type="match status" value="1"/>
</dbReference>
<keyword evidence="8 10" id="KW-0030">Aminoacyl-tRNA synthetase</keyword>
<dbReference type="GO" id="GO:0005737">
    <property type="term" value="C:cytoplasm"/>
    <property type="evidence" value="ECO:0007669"/>
    <property type="project" value="UniProtKB-SubCell"/>
</dbReference>
<evidence type="ECO:0000313" key="12">
    <source>
        <dbReference type="Proteomes" id="UP000034740"/>
    </source>
</evidence>
<dbReference type="PANTHER" id="PTHR37940:SF1">
    <property type="entry name" value="LYSINE--TRNA LIGASE"/>
    <property type="match status" value="1"/>
</dbReference>
<dbReference type="GO" id="GO:0006430">
    <property type="term" value="P:lysyl-tRNA aminoacylation"/>
    <property type="evidence" value="ECO:0007669"/>
    <property type="project" value="UniProtKB-UniRule"/>
</dbReference>
<evidence type="ECO:0000256" key="4">
    <source>
        <dbReference type="ARBA" id="ARBA00022598"/>
    </source>
</evidence>
<organism evidence="11 12">
    <name type="scientific">Candidatus Adlerbacteria bacterium GW2011_GWA1_54_10</name>
    <dbReference type="NCBI Taxonomy" id="1618605"/>
    <lineage>
        <taxon>Bacteria</taxon>
        <taxon>Candidatus Adleribacteriota</taxon>
    </lineage>
</organism>
<evidence type="ECO:0000256" key="8">
    <source>
        <dbReference type="ARBA" id="ARBA00023146"/>
    </source>
</evidence>
<dbReference type="Proteomes" id="UP000034740">
    <property type="component" value="Unassembled WGS sequence"/>
</dbReference>
<dbReference type="GO" id="GO:0004824">
    <property type="term" value="F:lysine-tRNA ligase activity"/>
    <property type="evidence" value="ECO:0007669"/>
    <property type="project" value="UniProtKB-UniRule"/>
</dbReference>
<keyword evidence="5 10" id="KW-0547">Nucleotide-binding</keyword>
<dbReference type="PANTHER" id="PTHR37940">
    <property type="entry name" value="LYSINE--TRNA LIGASE"/>
    <property type="match status" value="1"/>
</dbReference>
<dbReference type="Gene3D" id="1.10.10.350">
    <property type="match status" value="1"/>
</dbReference>
<proteinExistence type="inferred from homology"/>
<comment type="catalytic activity">
    <reaction evidence="9 10">
        <text>tRNA(Lys) + L-lysine + ATP = L-lysyl-tRNA(Lys) + AMP + diphosphate</text>
        <dbReference type="Rhea" id="RHEA:20792"/>
        <dbReference type="Rhea" id="RHEA-COMP:9696"/>
        <dbReference type="Rhea" id="RHEA-COMP:9697"/>
        <dbReference type="ChEBI" id="CHEBI:30616"/>
        <dbReference type="ChEBI" id="CHEBI:32551"/>
        <dbReference type="ChEBI" id="CHEBI:33019"/>
        <dbReference type="ChEBI" id="CHEBI:78442"/>
        <dbReference type="ChEBI" id="CHEBI:78529"/>
        <dbReference type="ChEBI" id="CHEBI:456215"/>
        <dbReference type="EC" id="6.1.1.6"/>
    </reaction>
</comment>
<evidence type="ECO:0000256" key="1">
    <source>
        <dbReference type="ARBA" id="ARBA00004496"/>
    </source>
</evidence>
<evidence type="ECO:0000256" key="2">
    <source>
        <dbReference type="ARBA" id="ARBA00005594"/>
    </source>
</evidence>
<sequence>MFWADRLAGEIEKRYGRGKPLIIRDEKTVSGRVHIGSMRGVAIHGTVAEALAQKGIENRFLYEFNDFDPMDDIPAYLDRATFELHFGKPLRDIPSPDFSAKNFAEYFAGEFRKVIEDAGWHPEFYYSSELYLSGKMDGAIREALEHAHDIRRIYKEVSGSQKGEDWLPLSVICGQCGSVFSTQARNFDGKEVEYSCKCGYERKTSPFGGKAKLPWKVEWPAKWSVLGVAVEGAGKDHSTKGGARDVADHISREVFNYEPPFNIPYEFFLVGGRKMSASKGLGSSAVDIANLIPPKILRLALLGKEINQQTNFDPEGDTVPVLYDHYDKLAENYRSGANDDYARLFEFLGRSDLPDFLMRFSQVVFIVQMPHMDLGEEAEKIKGGALNAEEKKELEERAAYAKKWLAEYAPEKFVFKLQDTLPPAAKNLSPEQKRALAQFADFIKSSPEMKNGEELHQKLHELKEFKAVYLAFLGKESGPKAGWFLSVLDREFVLRRLKEASA</sequence>
<keyword evidence="6 10" id="KW-0067">ATP-binding</keyword>
<dbReference type="GO" id="GO:0005524">
    <property type="term" value="F:ATP binding"/>
    <property type="evidence" value="ECO:0007669"/>
    <property type="project" value="UniProtKB-UniRule"/>
</dbReference>
<dbReference type="Pfam" id="PF01921">
    <property type="entry name" value="tRNA-synt_1f"/>
    <property type="match status" value="1"/>
</dbReference>
<dbReference type="AlphaFoldDB" id="A0A0G2A4U8"/>
<dbReference type="EMBL" id="LCRO01000002">
    <property type="protein sequence ID" value="KKW35932.1"/>
    <property type="molecule type" value="Genomic_DNA"/>
</dbReference>
<dbReference type="SUPFAM" id="SSF48163">
    <property type="entry name" value="An anticodon-binding domain of class I aminoacyl-tRNA synthetases"/>
    <property type="match status" value="1"/>
</dbReference>
<dbReference type="InterPro" id="IPR020751">
    <property type="entry name" value="aa-tRNA-synth_I_codon-bd_sub2"/>
</dbReference>
<dbReference type="Gene3D" id="1.10.10.770">
    <property type="match status" value="1"/>
</dbReference>
<comment type="caution">
    <text evidence="11">The sequence shown here is derived from an EMBL/GenBank/DDBJ whole genome shotgun (WGS) entry which is preliminary data.</text>
</comment>
<evidence type="ECO:0000256" key="3">
    <source>
        <dbReference type="ARBA" id="ARBA00022490"/>
    </source>
</evidence>
<dbReference type="InterPro" id="IPR002904">
    <property type="entry name" value="Lys-tRNA-ligase"/>
</dbReference>
<dbReference type="InterPro" id="IPR014729">
    <property type="entry name" value="Rossmann-like_a/b/a_fold"/>
</dbReference>
<keyword evidence="4 10" id="KW-0436">Ligase</keyword>
<feature type="short sequence motif" description="'HIGH' region" evidence="10">
    <location>
        <begin position="29"/>
        <end position="37"/>
    </location>
</feature>